<name>A0A167GUR9_CALVF</name>
<evidence type="ECO:0000313" key="2">
    <source>
        <dbReference type="EMBL" id="KZO90929.1"/>
    </source>
</evidence>
<gene>
    <name evidence="2" type="ORF">CALVIDRAFT_531124</name>
</gene>
<feature type="compositionally biased region" description="Basic and acidic residues" evidence="1">
    <location>
        <begin position="459"/>
        <end position="470"/>
    </location>
</feature>
<feature type="region of interest" description="Disordered" evidence="1">
    <location>
        <begin position="315"/>
        <end position="536"/>
    </location>
</feature>
<evidence type="ECO:0000256" key="1">
    <source>
        <dbReference type="SAM" id="MobiDB-lite"/>
    </source>
</evidence>
<sequence length="554" mass="64439">MTFSTWESGLRNAPRLPEFDIKVKEDECYFPHAAKVANPKYQFYTNYGGQHHLTLYQQERQYASRYQDQPSLLKRAADGSQRRWSVEQLGNAIIPGATEHWDKLNDNERRNAWTAFRERFDKYYRGEGIDEVPVQPQDYIKCAWARSRDEPTVYARKYDHTRPHLPYCEGPPPEPECAIVWWAPCMRDTCTPYILPEDRILAPLEELVKMPDFSTLKYQQLEAIYRGGVPVCMNPWWAQTLVEAHNTYFKTAYEALDALPDDHSLKSLRVHKLNTPSPTIIGGVLVQANRNPHYHQREAVRNLDIEGRGMQQLLDHHQQRREHQEQQQQQQQQQEHRQQEQEMPPPPLPQHRQQQQQQQQGTYSPQYTGMDVDDFSTFCPEPSPFPRPAPVGETWHRHLGLPDPNQAPLSPTWSPRRKPTTSDSREVSREASLPPYMLNRSSLEPLFRQETPMPSSSKRPHEEGDNERERSRRRYSPRALSPTPDFFPPPPPLRTSVEPLFRPETPLRSPSPAPPPAFPPPQPTRKIAFSNKQQRSELVAKLRAQQAKKETDGQ</sequence>
<organism evidence="2 3">
    <name type="scientific">Calocera viscosa (strain TUFC12733)</name>
    <dbReference type="NCBI Taxonomy" id="1330018"/>
    <lineage>
        <taxon>Eukaryota</taxon>
        <taxon>Fungi</taxon>
        <taxon>Dikarya</taxon>
        <taxon>Basidiomycota</taxon>
        <taxon>Agaricomycotina</taxon>
        <taxon>Dacrymycetes</taxon>
        <taxon>Dacrymycetales</taxon>
        <taxon>Dacrymycetaceae</taxon>
        <taxon>Calocera</taxon>
    </lineage>
</organism>
<dbReference type="STRING" id="1330018.A0A167GUR9"/>
<accession>A0A167GUR9</accession>
<dbReference type="AlphaFoldDB" id="A0A167GUR9"/>
<feature type="compositionally biased region" description="Low complexity" evidence="1">
    <location>
        <begin position="350"/>
        <end position="360"/>
    </location>
</feature>
<evidence type="ECO:0000313" key="3">
    <source>
        <dbReference type="Proteomes" id="UP000076738"/>
    </source>
</evidence>
<protein>
    <submittedName>
        <fullName evidence="2">Uncharacterized protein</fullName>
    </submittedName>
</protein>
<reference evidence="2 3" key="1">
    <citation type="journal article" date="2016" name="Mol. Biol. Evol.">
        <title>Comparative Genomics of Early-Diverging Mushroom-Forming Fungi Provides Insights into the Origins of Lignocellulose Decay Capabilities.</title>
        <authorList>
            <person name="Nagy L.G."/>
            <person name="Riley R."/>
            <person name="Tritt A."/>
            <person name="Adam C."/>
            <person name="Daum C."/>
            <person name="Floudas D."/>
            <person name="Sun H."/>
            <person name="Yadav J.S."/>
            <person name="Pangilinan J."/>
            <person name="Larsson K.H."/>
            <person name="Matsuura K."/>
            <person name="Barry K."/>
            <person name="Labutti K."/>
            <person name="Kuo R."/>
            <person name="Ohm R.A."/>
            <person name="Bhattacharya S.S."/>
            <person name="Shirouzu T."/>
            <person name="Yoshinaga Y."/>
            <person name="Martin F.M."/>
            <person name="Grigoriev I.V."/>
            <person name="Hibbett D.S."/>
        </authorList>
    </citation>
    <scope>NUCLEOTIDE SEQUENCE [LARGE SCALE GENOMIC DNA]</scope>
    <source>
        <strain evidence="2 3">TUFC12733</strain>
    </source>
</reference>
<dbReference type="Proteomes" id="UP000076738">
    <property type="component" value="Unassembled WGS sequence"/>
</dbReference>
<keyword evidence="3" id="KW-1185">Reference proteome</keyword>
<dbReference type="EMBL" id="KV417331">
    <property type="protein sequence ID" value="KZO90929.1"/>
    <property type="molecule type" value="Genomic_DNA"/>
</dbReference>
<proteinExistence type="predicted"/>
<feature type="compositionally biased region" description="Pro residues" evidence="1">
    <location>
        <begin position="509"/>
        <end position="523"/>
    </location>
</feature>
<feature type="compositionally biased region" description="Basic and acidic residues" evidence="1">
    <location>
        <begin position="315"/>
        <end position="325"/>
    </location>
</feature>